<evidence type="ECO:0000313" key="4">
    <source>
        <dbReference type="Proteomes" id="UP001161325"/>
    </source>
</evidence>
<evidence type="ECO:0000313" key="3">
    <source>
        <dbReference type="EMBL" id="GLC25876.1"/>
    </source>
</evidence>
<proteinExistence type="predicted"/>
<gene>
    <name evidence="3" type="ORF">rosag_23890</name>
</gene>
<dbReference type="EMBL" id="BRXS01000003">
    <property type="protein sequence ID" value="GLC25876.1"/>
    <property type="molecule type" value="Genomic_DNA"/>
</dbReference>
<dbReference type="Proteomes" id="UP001161325">
    <property type="component" value="Unassembled WGS sequence"/>
</dbReference>
<dbReference type="PROSITE" id="PS51257">
    <property type="entry name" value="PROKAR_LIPOPROTEIN"/>
    <property type="match status" value="1"/>
</dbReference>
<comment type="caution">
    <text evidence="3">The sequence shown here is derived from an EMBL/GenBank/DDBJ whole genome shotgun (WGS) entry which is preliminary data.</text>
</comment>
<protein>
    <submittedName>
        <fullName evidence="3">Uncharacterized protein</fullName>
    </submittedName>
</protein>
<reference evidence="3" key="1">
    <citation type="submission" date="2022-08" db="EMBL/GenBank/DDBJ databases">
        <title>Draft genome sequencing of Roseisolibacter agri AW1220.</title>
        <authorList>
            <person name="Tobiishi Y."/>
            <person name="Tonouchi A."/>
        </authorList>
    </citation>
    <scope>NUCLEOTIDE SEQUENCE</scope>
    <source>
        <strain evidence="3">AW1220</strain>
    </source>
</reference>
<dbReference type="AlphaFoldDB" id="A0AA37QA37"/>
<evidence type="ECO:0000256" key="1">
    <source>
        <dbReference type="SAM" id="MobiDB-lite"/>
    </source>
</evidence>
<feature type="signal peptide" evidence="2">
    <location>
        <begin position="1"/>
        <end position="24"/>
    </location>
</feature>
<organism evidence="3 4">
    <name type="scientific">Roseisolibacter agri</name>
    <dbReference type="NCBI Taxonomy" id="2014610"/>
    <lineage>
        <taxon>Bacteria</taxon>
        <taxon>Pseudomonadati</taxon>
        <taxon>Gemmatimonadota</taxon>
        <taxon>Gemmatimonadia</taxon>
        <taxon>Gemmatimonadales</taxon>
        <taxon>Gemmatimonadaceae</taxon>
        <taxon>Roseisolibacter</taxon>
    </lineage>
</organism>
<feature type="chain" id="PRO_5041249123" evidence="2">
    <location>
        <begin position="25"/>
        <end position="233"/>
    </location>
</feature>
<evidence type="ECO:0000256" key="2">
    <source>
        <dbReference type="SAM" id="SignalP"/>
    </source>
</evidence>
<sequence>MPPSVRHRSPIVLLAAALLGVACAGPADRDADDGTNVAEAADVASSSSSEETCRGAGLGTLDEVRRLAPLTDADVVRYLRVMGEAAARRAAPTPEERDALARAEALQQRALTQGLPATAEAAIEANAIMARADTLRRHRDVLVARAQDGGAGCWIVLRDRIEAIVPNSSPDGDSGIYGDESDAPGEAATDAAGQESAEDAELRRRLDALRAADSVVVTPRQAAVAAAIGSVRE</sequence>
<keyword evidence="4" id="KW-1185">Reference proteome</keyword>
<name>A0AA37QA37_9BACT</name>
<feature type="region of interest" description="Disordered" evidence="1">
    <location>
        <begin position="166"/>
        <end position="200"/>
    </location>
</feature>
<dbReference type="RefSeq" id="WP_284350335.1">
    <property type="nucleotide sequence ID" value="NZ_BRXS01000003.1"/>
</dbReference>
<accession>A0AA37QA37</accession>
<keyword evidence="2" id="KW-0732">Signal</keyword>